<proteinExistence type="predicted"/>
<comment type="caution">
    <text evidence="1">The sequence shown here is derived from an EMBL/GenBank/DDBJ whole genome shotgun (WGS) entry which is preliminary data.</text>
</comment>
<gene>
    <name evidence="1" type="ORF">PCASD_20704</name>
</gene>
<accession>A0A2N5SS04</accession>
<protein>
    <submittedName>
        <fullName evidence="1">Uncharacterized protein</fullName>
    </submittedName>
</protein>
<name>A0A2N5SS04_9BASI</name>
<organism evidence="1 2">
    <name type="scientific">Puccinia coronata f. sp. avenae</name>
    <dbReference type="NCBI Taxonomy" id="200324"/>
    <lineage>
        <taxon>Eukaryota</taxon>
        <taxon>Fungi</taxon>
        <taxon>Dikarya</taxon>
        <taxon>Basidiomycota</taxon>
        <taxon>Pucciniomycotina</taxon>
        <taxon>Pucciniomycetes</taxon>
        <taxon>Pucciniales</taxon>
        <taxon>Pucciniaceae</taxon>
        <taxon>Puccinia</taxon>
    </lineage>
</organism>
<evidence type="ECO:0000313" key="2">
    <source>
        <dbReference type="Proteomes" id="UP000235392"/>
    </source>
</evidence>
<dbReference type="Proteomes" id="UP000235392">
    <property type="component" value="Unassembled WGS sequence"/>
</dbReference>
<dbReference type="EMBL" id="PGCI01000782">
    <property type="protein sequence ID" value="PLW16032.1"/>
    <property type="molecule type" value="Genomic_DNA"/>
</dbReference>
<sequence length="124" mass="13837">MIFNAPVYCPSNGGGRRVAANRPHRPCSVAPTIMVTVLPACSGRQGRHVVTSRPHAVLMTEPSQVRRLSSEFVPLCTVLYRPAKEQYSSAGKYTLYWPAEGSWADRYTLHRSLAGQYRVHRSAH</sequence>
<evidence type="ECO:0000313" key="1">
    <source>
        <dbReference type="EMBL" id="PLW16032.1"/>
    </source>
</evidence>
<dbReference type="AlphaFoldDB" id="A0A2N5SS04"/>
<reference evidence="1 2" key="1">
    <citation type="submission" date="2017-11" db="EMBL/GenBank/DDBJ databases">
        <title>De novo assembly and phasing of dikaryotic genomes from two isolates of Puccinia coronata f. sp. avenae, the causal agent of oat crown rust.</title>
        <authorList>
            <person name="Miller M.E."/>
            <person name="Zhang Y."/>
            <person name="Omidvar V."/>
            <person name="Sperschneider J."/>
            <person name="Schwessinger B."/>
            <person name="Raley C."/>
            <person name="Palmer J.M."/>
            <person name="Garnica D."/>
            <person name="Upadhyaya N."/>
            <person name="Rathjen J."/>
            <person name="Taylor J.M."/>
            <person name="Park R.F."/>
            <person name="Dodds P.N."/>
            <person name="Hirsch C.D."/>
            <person name="Kianian S.F."/>
            <person name="Figueroa M."/>
        </authorList>
    </citation>
    <scope>NUCLEOTIDE SEQUENCE [LARGE SCALE GENOMIC DNA]</scope>
    <source>
        <strain evidence="1">12SD80</strain>
    </source>
</reference>